<dbReference type="CDD" id="cd02248">
    <property type="entry name" value="Peptidase_C1A"/>
    <property type="match status" value="1"/>
</dbReference>
<dbReference type="InterPro" id="IPR016186">
    <property type="entry name" value="C-type_lectin-like/link_sf"/>
</dbReference>
<keyword evidence="6" id="KW-1015">Disulfide bond</keyword>
<dbReference type="InterPro" id="IPR013201">
    <property type="entry name" value="Prot_inhib_I29"/>
</dbReference>
<evidence type="ECO:0000256" key="4">
    <source>
        <dbReference type="ARBA" id="ARBA00022807"/>
    </source>
</evidence>
<dbReference type="Pfam" id="PF00112">
    <property type="entry name" value="Peptidase_C1"/>
    <property type="match status" value="1"/>
</dbReference>
<feature type="non-terminal residue" evidence="9">
    <location>
        <position position="594"/>
    </location>
</feature>
<evidence type="ECO:0000256" key="1">
    <source>
        <dbReference type="ARBA" id="ARBA00008455"/>
    </source>
</evidence>
<dbReference type="Proteomes" id="UP001497623">
    <property type="component" value="Unassembled WGS sequence"/>
</dbReference>
<dbReference type="PRINTS" id="PR00705">
    <property type="entry name" value="PAPAIN"/>
</dbReference>
<protein>
    <recommendedName>
        <fullName evidence="8">C-type lectin domain-containing protein</fullName>
    </recommendedName>
</protein>
<comment type="similarity">
    <text evidence="1">Belongs to the peptidase C1 family.</text>
</comment>
<dbReference type="InterPro" id="IPR013128">
    <property type="entry name" value="Peptidase_C1A"/>
</dbReference>
<keyword evidence="7" id="KW-0472">Membrane</keyword>
<dbReference type="InterPro" id="IPR000668">
    <property type="entry name" value="Peptidase_C1A_C"/>
</dbReference>
<keyword evidence="4" id="KW-0788">Thiol protease</keyword>
<organism evidence="9 10">
    <name type="scientific">Meganyctiphanes norvegica</name>
    <name type="common">Northern krill</name>
    <name type="synonym">Thysanopoda norvegica</name>
    <dbReference type="NCBI Taxonomy" id="48144"/>
    <lineage>
        <taxon>Eukaryota</taxon>
        <taxon>Metazoa</taxon>
        <taxon>Ecdysozoa</taxon>
        <taxon>Arthropoda</taxon>
        <taxon>Crustacea</taxon>
        <taxon>Multicrustacea</taxon>
        <taxon>Malacostraca</taxon>
        <taxon>Eumalacostraca</taxon>
        <taxon>Eucarida</taxon>
        <taxon>Euphausiacea</taxon>
        <taxon>Euphausiidae</taxon>
        <taxon>Meganyctiphanes</taxon>
    </lineage>
</organism>
<dbReference type="InterPro" id="IPR000169">
    <property type="entry name" value="Pept_cys_AS"/>
</dbReference>
<dbReference type="GO" id="GO:0008234">
    <property type="term" value="F:cysteine-type peptidase activity"/>
    <property type="evidence" value="ECO:0007669"/>
    <property type="project" value="UniProtKB-KW"/>
</dbReference>
<dbReference type="AlphaFoldDB" id="A0AAV2RLE0"/>
<dbReference type="PROSITE" id="PS00139">
    <property type="entry name" value="THIOL_PROTEASE_CYS"/>
    <property type="match status" value="1"/>
</dbReference>
<dbReference type="Pfam" id="PF00059">
    <property type="entry name" value="Lectin_C"/>
    <property type="match status" value="1"/>
</dbReference>
<evidence type="ECO:0000256" key="5">
    <source>
        <dbReference type="ARBA" id="ARBA00023145"/>
    </source>
</evidence>
<keyword evidence="7" id="KW-1133">Transmembrane helix</keyword>
<proteinExistence type="inferred from homology"/>
<feature type="domain" description="C-type lectin" evidence="8">
    <location>
        <begin position="472"/>
        <end position="588"/>
    </location>
</feature>
<name>A0AAV2RLE0_MEGNR</name>
<dbReference type="InterPro" id="IPR038765">
    <property type="entry name" value="Papain-like_cys_pep_sf"/>
</dbReference>
<dbReference type="GO" id="GO:0006508">
    <property type="term" value="P:proteolysis"/>
    <property type="evidence" value="ECO:0007669"/>
    <property type="project" value="UniProtKB-KW"/>
</dbReference>
<dbReference type="Pfam" id="PF08246">
    <property type="entry name" value="Inhibitor_I29"/>
    <property type="match status" value="1"/>
</dbReference>
<evidence type="ECO:0000259" key="8">
    <source>
        <dbReference type="PROSITE" id="PS50041"/>
    </source>
</evidence>
<dbReference type="SMART" id="SM00645">
    <property type="entry name" value="Pept_C1"/>
    <property type="match status" value="1"/>
</dbReference>
<keyword evidence="10" id="KW-1185">Reference proteome</keyword>
<dbReference type="Gene3D" id="3.10.100.10">
    <property type="entry name" value="Mannose-Binding Protein A, subunit A"/>
    <property type="match status" value="1"/>
</dbReference>
<reference evidence="9 10" key="1">
    <citation type="submission" date="2024-05" db="EMBL/GenBank/DDBJ databases">
        <authorList>
            <person name="Wallberg A."/>
        </authorList>
    </citation>
    <scope>NUCLEOTIDE SEQUENCE [LARGE SCALE GENOMIC DNA]</scope>
</reference>
<dbReference type="Gene3D" id="3.90.70.10">
    <property type="entry name" value="Cysteine proteinases"/>
    <property type="match status" value="1"/>
</dbReference>
<dbReference type="SMART" id="SM00848">
    <property type="entry name" value="Inhibitor_I29"/>
    <property type="match status" value="1"/>
</dbReference>
<dbReference type="InterPro" id="IPR025660">
    <property type="entry name" value="Pept_his_AS"/>
</dbReference>
<dbReference type="PROSITE" id="PS00640">
    <property type="entry name" value="THIOL_PROTEASE_ASN"/>
    <property type="match status" value="1"/>
</dbReference>
<keyword evidence="5" id="KW-0865">Zymogen</keyword>
<dbReference type="InterPro" id="IPR016187">
    <property type="entry name" value="CTDL_fold"/>
</dbReference>
<dbReference type="PANTHER" id="PTHR12411">
    <property type="entry name" value="CYSTEINE PROTEASE FAMILY C1-RELATED"/>
    <property type="match status" value="1"/>
</dbReference>
<dbReference type="InterPro" id="IPR039417">
    <property type="entry name" value="Peptidase_C1A_papain-like"/>
</dbReference>
<sequence>MFDNNTYFTILIHTLFHIPIVLVVLVVVVIGSYHVDAHPRKKARSCRKLGGRCVREGETCPEHLTLEMQSGDPYCQMGIRRCCYPVPAAEQCNEKSGFCVENSNRCTGTVEFLYNAKKDRCLCCSPGEKAIISTDEFISKYNKTYENEAEAKKRIAIYQDNVKEMEDHNKLYETGKSSYQMGVNEYSDLTYDEVISNLTGIISDVTGTNETNVTGEVRVAESYPYWYIPKDIGKEPESVDYRDTGAINPIRNQKKCGSCWSFSAIGSIESQIFLQHGQLVRLSEQNLIDCTKGQAFPNKPGRTGCSGGWTVKAMKYVSKHGVAYRDTYPYTAVAGEGKELCKKEAPKTTYKVTGVQFVNPGKDAELLNALVNIGPISVSIYTSQNMIKYKKGVLEDELCKAKKPINHAVVLVGYGNENGKNYWLIRNSWGKSWGEKGYIKLARNVYNHCRISSHGYIPRAEVSEMCSGGVTIGSQCLMFSQEARTWYEAKTACGYQNQTLASLDDPKAVLDYVVENYGNDLFFVGGSDAANEGTWEWLNGEPIPSNPTKFPWAVGQPDNWGGQNCLVVNFPGGYDDEACDEKRRYICEKVKGLA</sequence>
<dbReference type="EMBL" id="CAXKWB010023217">
    <property type="protein sequence ID" value="CAL4124926.1"/>
    <property type="molecule type" value="Genomic_DNA"/>
</dbReference>
<evidence type="ECO:0000256" key="2">
    <source>
        <dbReference type="ARBA" id="ARBA00022670"/>
    </source>
</evidence>
<dbReference type="CDD" id="cd00037">
    <property type="entry name" value="CLECT"/>
    <property type="match status" value="1"/>
</dbReference>
<dbReference type="PROSITE" id="PS50041">
    <property type="entry name" value="C_TYPE_LECTIN_2"/>
    <property type="match status" value="1"/>
</dbReference>
<dbReference type="SMART" id="SM00034">
    <property type="entry name" value="CLECT"/>
    <property type="match status" value="1"/>
</dbReference>
<feature type="transmembrane region" description="Helical" evidence="7">
    <location>
        <begin position="6"/>
        <end position="35"/>
    </location>
</feature>
<evidence type="ECO:0000256" key="3">
    <source>
        <dbReference type="ARBA" id="ARBA00022801"/>
    </source>
</evidence>
<evidence type="ECO:0000256" key="7">
    <source>
        <dbReference type="SAM" id="Phobius"/>
    </source>
</evidence>
<dbReference type="FunFam" id="3.90.70.10:FF:000332">
    <property type="entry name" value="Cathepsin L1"/>
    <property type="match status" value="1"/>
</dbReference>
<gene>
    <name evidence="9" type="ORF">MNOR_LOCUS24880</name>
</gene>
<dbReference type="InterPro" id="IPR001304">
    <property type="entry name" value="C-type_lectin-like"/>
</dbReference>
<keyword evidence="2" id="KW-0645">Protease</keyword>
<accession>A0AAV2RLE0</accession>
<dbReference type="SUPFAM" id="SSF54001">
    <property type="entry name" value="Cysteine proteinases"/>
    <property type="match status" value="1"/>
</dbReference>
<dbReference type="SUPFAM" id="SSF56436">
    <property type="entry name" value="C-type lectin-like"/>
    <property type="match status" value="1"/>
</dbReference>
<dbReference type="InterPro" id="IPR025661">
    <property type="entry name" value="Pept_asp_AS"/>
</dbReference>
<keyword evidence="3" id="KW-0378">Hydrolase</keyword>
<comment type="caution">
    <text evidence="9">The sequence shown here is derived from an EMBL/GenBank/DDBJ whole genome shotgun (WGS) entry which is preliminary data.</text>
</comment>
<evidence type="ECO:0000313" key="10">
    <source>
        <dbReference type="Proteomes" id="UP001497623"/>
    </source>
</evidence>
<keyword evidence="7" id="KW-0812">Transmembrane</keyword>
<evidence type="ECO:0000313" key="9">
    <source>
        <dbReference type="EMBL" id="CAL4124926.1"/>
    </source>
</evidence>
<evidence type="ECO:0000256" key="6">
    <source>
        <dbReference type="ARBA" id="ARBA00023157"/>
    </source>
</evidence>
<dbReference type="PROSITE" id="PS00639">
    <property type="entry name" value="THIOL_PROTEASE_HIS"/>
    <property type="match status" value="1"/>
</dbReference>